<evidence type="ECO:0000313" key="2">
    <source>
        <dbReference type="EMBL" id="KAJ6229648.1"/>
    </source>
</evidence>
<evidence type="ECO:0000313" key="3">
    <source>
        <dbReference type="Proteomes" id="UP001150062"/>
    </source>
</evidence>
<comment type="caution">
    <text evidence="2">The sequence shown here is derived from an EMBL/GenBank/DDBJ whole genome shotgun (WGS) entry which is preliminary data.</text>
</comment>
<reference evidence="2" key="1">
    <citation type="submission" date="2022-08" db="EMBL/GenBank/DDBJ databases">
        <title>Novel sulfate-reducing endosymbionts in the free-living metamonad Anaeramoeba.</title>
        <authorList>
            <person name="Jerlstrom-Hultqvist J."/>
            <person name="Cepicka I."/>
            <person name="Gallot-Lavallee L."/>
            <person name="Salas-Leiva D."/>
            <person name="Curtis B.A."/>
            <person name="Zahonova K."/>
            <person name="Pipaliya S."/>
            <person name="Dacks J."/>
            <person name="Roger A.J."/>
        </authorList>
    </citation>
    <scope>NUCLEOTIDE SEQUENCE</scope>
    <source>
        <strain evidence="2">Schooner1</strain>
    </source>
</reference>
<feature type="compositionally biased region" description="Basic and acidic residues" evidence="1">
    <location>
        <begin position="1"/>
        <end position="12"/>
    </location>
</feature>
<evidence type="ECO:0000256" key="1">
    <source>
        <dbReference type="SAM" id="MobiDB-lite"/>
    </source>
</evidence>
<dbReference type="EMBL" id="JAOAOG010000319">
    <property type="protein sequence ID" value="KAJ6229648.1"/>
    <property type="molecule type" value="Genomic_DNA"/>
</dbReference>
<feature type="compositionally biased region" description="Basic and acidic residues" evidence="1">
    <location>
        <begin position="72"/>
        <end position="157"/>
    </location>
</feature>
<organism evidence="2 3">
    <name type="scientific">Anaeramoeba flamelloides</name>
    <dbReference type="NCBI Taxonomy" id="1746091"/>
    <lineage>
        <taxon>Eukaryota</taxon>
        <taxon>Metamonada</taxon>
        <taxon>Anaeramoebidae</taxon>
        <taxon>Anaeramoeba</taxon>
    </lineage>
</organism>
<feature type="compositionally biased region" description="Basic and acidic residues" evidence="1">
    <location>
        <begin position="56"/>
        <end position="65"/>
    </location>
</feature>
<keyword evidence="3" id="KW-1185">Reference proteome</keyword>
<feature type="compositionally biased region" description="Basic and acidic residues" evidence="1">
    <location>
        <begin position="228"/>
        <end position="274"/>
    </location>
</feature>
<name>A0ABQ8XAD0_9EUKA</name>
<accession>A0ABQ8XAD0</accession>
<feature type="region of interest" description="Disordered" evidence="1">
    <location>
        <begin position="1"/>
        <end position="276"/>
    </location>
</feature>
<dbReference type="Proteomes" id="UP001150062">
    <property type="component" value="Unassembled WGS sequence"/>
</dbReference>
<sequence length="411" mass="48255">MTQKTENKEPIRKKSPNLDKYLSKYSRNRNSNNNTTVQTDQKNKFTSFQYSKYRKKIDDLKKRIETTNTKSNVDDLKNGSDQKPNEKIKKDPNKDNGNFKEDAKNDINEEKQKEQESEKIKDLDKETETSKETDLQNQKEKVPIKETKKGIVKPHKESSKKKKKKIKKKSQSSKVATNKKRNLIPTTNLFKSLKGGAKSIVNTIFDEKQNKTEKSSLQDQKNLTGQNHKKEKESKALNESRHNRNKEKNENKQEEQLEQKEEKQQKEEKEEKKKGTQKFNRFKLKKIKSQFHKLEISKKVSKLTNATLPIKKMRRNSIPYSNQELSDKMIDKKVKNYFTILNTIEKNVVDMKTKKDNQLDHHLNVIHSTLDISYQNSQTASNELMQTNQTIKEMIKSIDGMTESMNLFRLI</sequence>
<gene>
    <name evidence="2" type="ORF">M0813_07606</name>
</gene>
<feature type="compositionally biased region" description="Polar residues" evidence="1">
    <location>
        <begin position="37"/>
        <end position="50"/>
    </location>
</feature>
<feature type="compositionally biased region" description="Basic and acidic residues" evidence="1">
    <location>
        <begin position="205"/>
        <end position="216"/>
    </location>
</feature>
<feature type="compositionally biased region" description="Basic residues" evidence="1">
    <location>
        <begin position="158"/>
        <end position="182"/>
    </location>
</feature>
<feature type="compositionally biased region" description="Polar residues" evidence="1">
    <location>
        <begin position="217"/>
        <end position="226"/>
    </location>
</feature>
<protein>
    <submittedName>
        <fullName evidence="2">Uncharacterized protein</fullName>
    </submittedName>
</protein>
<proteinExistence type="predicted"/>